<dbReference type="GO" id="GO:0031593">
    <property type="term" value="F:polyubiquitin modification-dependent protein binding"/>
    <property type="evidence" value="ECO:0007669"/>
    <property type="project" value="TreeGrafter"/>
</dbReference>
<feature type="transmembrane region" description="Helical" evidence="14">
    <location>
        <begin position="447"/>
        <end position="467"/>
    </location>
</feature>
<dbReference type="InterPro" id="IPR007603">
    <property type="entry name" value="Choline_transptr-like"/>
</dbReference>
<dbReference type="GO" id="GO:0015629">
    <property type="term" value="C:actin cytoskeleton"/>
    <property type="evidence" value="ECO:0007669"/>
    <property type="project" value="InterPro"/>
</dbReference>
<sequence>MGSKEEADKPTSPYDSSSPSEPLLFKPPSTEEPHQADQPESDPTQYLQISYNYGPRPFKDLPFLILFVLVVLCTFGFGIFCVFHKNPNYSSLSSYKYELNSTSCVKGSDFNGFYESRFDFYVLSSSGSGFLKSLIWTLVITLILSVPICFLLLLLLKHYTKQIVYVSLPFFIVIPIFFNVYWFVACTLSSSCTDAFPLVYRILVFVFVFLIIGVIVWIFVANWRRIELTVKIIGVASDALSKNLGLFVVIPLLTLGLVVYYVPIVVFLVFGRMNGKIVPKESNGEYSCAWKQDSWVPAYYTLAILALLWSLTVMVEAQVYVIGGTIAQWYFTGEDSKPRRSIRNSLRNAFGPSSGTVCLSGLLICVVRIVRAVVDSARQEDVPGMVNLVLRCCVKALLSAVDFLNKFTINFAAITGEAYCTSARMTYELLKRNLLSAVFVETVSTRLLAGIAFILSSIYAIVVCAILKGASNIGVYSYVVAVLAWVLLIIVLGSFVHVLDNVIETVYICYAIDSDRGEVYRPEVHEVYALLPSSRNHRSSFDPAAPPAKHQQKEKLFLLAQAQHILTATMVLEATMICIDNSEWMRNGDYTPSRFQAQADAVNLLCGAKTQSNPENTVGILTMAGKQVRVLTTPTSDLGKILSCMHGLEVGGEMNLSAGIQVAQLALKHRQNKNQHQRIIVFAGSPIQYDKKMLETIGKKLKKNNVSLDIVDFGEDEEGKLEKLDALYAAVNSNESSHIIHIPPGGAAISTALMSTPVFTADGEGGSGFAVAAAAGGGDFDFGVDPNLDPELALALRVSMEEERARQEAAAKRAADEAARQEKVEEPPSISQDATMVGKAVEASNNASEPMDEVNALLQQAIALSMENSESDLSVHDSEMAEATNEDQDLAMALQISVQETAKESSSQSDMSKVLEDPSFMPSFLASLPGVDPNDPSVKELLASLQGQSEATTGMWVTDECKNSFHEMKWRKVHRYIVFKIDEKSRLVTVDKVGGPGEGYDELAASLPGDDCRYAVFDFDFVTADNCRKSKIFFIAWNFRVLEITGSVAYESWNNFRSPTASRIRAKILYATSKAGLRRVLEGIHYELQATDPTEMGFDLIRDQAKYDHKI</sequence>
<evidence type="ECO:0000256" key="4">
    <source>
        <dbReference type="ARBA" id="ARBA00007168"/>
    </source>
</evidence>
<dbReference type="Pfam" id="PF00241">
    <property type="entry name" value="Cofilin_ADF"/>
    <property type="match status" value="2"/>
</dbReference>
<evidence type="ECO:0000256" key="11">
    <source>
        <dbReference type="ARBA" id="ARBA00044341"/>
    </source>
</evidence>
<dbReference type="SUPFAM" id="SSF55753">
    <property type="entry name" value="Actin depolymerizing proteins"/>
    <property type="match status" value="1"/>
</dbReference>
<comment type="similarity">
    <text evidence="3">Belongs to the actin-binding proteins ADF family.</text>
</comment>
<feature type="transmembrane region" description="Helical" evidence="14">
    <location>
        <begin position="134"/>
        <end position="156"/>
    </location>
</feature>
<keyword evidence="10" id="KW-0009">Actin-binding</keyword>
<dbReference type="FunFam" id="3.40.50.410:FF:000005">
    <property type="entry name" value="26S proteasome non-ATPase regulatory subunit 4"/>
    <property type="match status" value="1"/>
</dbReference>
<dbReference type="InterPro" id="IPR027040">
    <property type="entry name" value="PSMD4"/>
</dbReference>
<evidence type="ECO:0000256" key="13">
    <source>
        <dbReference type="SAM" id="MobiDB-lite"/>
    </source>
</evidence>
<protein>
    <recommendedName>
        <fullName evidence="12">26S proteasome non-ATPase regulatory subunit 4 homolog</fullName>
    </recommendedName>
    <alternativeName>
        <fullName evidence="11">26S proteasome regulatory subunit RPN10</fullName>
    </alternativeName>
</protein>
<evidence type="ECO:0000256" key="8">
    <source>
        <dbReference type="ARBA" id="ARBA00022989"/>
    </source>
</evidence>
<dbReference type="Pfam" id="PF02809">
    <property type="entry name" value="UIM"/>
    <property type="match status" value="3"/>
</dbReference>
<feature type="compositionally biased region" description="Basic and acidic residues" evidence="13">
    <location>
        <begin position="807"/>
        <end position="826"/>
    </location>
</feature>
<dbReference type="PROSITE" id="PS50234">
    <property type="entry name" value="VWFA"/>
    <property type="match status" value="1"/>
</dbReference>
<evidence type="ECO:0000259" key="16">
    <source>
        <dbReference type="PROSITE" id="PS51263"/>
    </source>
</evidence>
<comment type="similarity">
    <text evidence="2">Belongs to the proteasome subunit S5A family.</text>
</comment>
<dbReference type="OrthoDB" id="420519at2759"/>
<keyword evidence="8 14" id="KW-1133">Transmembrane helix</keyword>
<evidence type="ECO:0000256" key="6">
    <source>
        <dbReference type="ARBA" id="ARBA00022737"/>
    </source>
</evidence>
<dbReference type="GO" id="GO:0008540">
    <property type="term" value="C:proteasome regulatory particle, base subcomplex"/>
    <property type="evidence" value="ECO:0007669"/>
    <property type="project" value="TreeGrafter"/>
</dbReference>
<dbReference type="Pfam" id="PF13519">
    <property type="entry name" value="VWA_2"/>
    <property type="match status" value="1"/>
</dbReference>
<dbReference type="GO" id="GO:0005634">
    <property type="term" value="C:nucleus"/>
    <property type="evidence" value="ECO:0007669"/>
    <property type="project" value="TreeGrafter"/>
</dbReference>
<comment type="subcellular location">
    <subcellularLocation>
        <location evidence="1">Membrane</location>
        <topology evidence="1">Multi-pass membrane protein</topology>
    </subcellularLocation>
</comment>
<dbReference type="GO" id="GO:0003779">
    <property type="term" value="F:actin binding"/>
    <property type="evidence" value="ECO:0007669"/>
    <property type="project" value="UniProtKB-KW"/>
</dbReference>
<feature type="transmembrane region" description="Helical" evidence="14">
    <location>
        <begin position="163"/>
        <end position="182"/>
    </location>
</feature>
<dbReference type="SMART" id="SM00327">
    <property type="entry name" value="VWA"/>
    <property type="match status" value="1"/>
</dbReference>
<comment type="caution">
    <text evidence="17">The sequence shown here is derived from an EMBL/GenBank/DDBJ whole genome shotgun (WGS) entry which is preliminary data.</text>
</comment>
<dbReference type="Pfam" id="PF04515">
    <property type="entry name" value="Choline_transpo"/>
    <property type="match status" value="1"/>
</dbReference>
<evidence type="ECO:0000259" key="15">
    <source>
        <dbReference type="PROSITE" id="PS50234"/>
    </source>
</evidence>
<evidence type="ECO:0000256" key="2">
    <source>
        <dbReference type="ARBA" id="ARBA00005574"/>
    </source>
</evidence>
<feature type="domain" description="ADF-H" evidence="16">
    <location>
        <begin position="954"/>
        <end position="1106"/>
    </location>
</feature>
<feature type="domain" description="VWFA" evidence="15">
    <location>
        <begin position="574"/>
        <end position="758"/>
    </location>
</feature>
<evidence type="ECO:0000256" key="10">
    <source>
        <dbReference type="ARBA" id="ARBA00023203"/>
    </source>
</evidence>
<evidence type="ECO:0000256" key="5">
    <source>
        <dbReference type="ARBA" id="ARBA00022692"/>
    </source>
</evidence>
<accession>A0A835KFV1</accession>
<feature type="region of interest" description="Disordered" evidence="13">
    <location>
        <begin position="1"/>
        <end position="42"/>
    </location>
</feature>
<dbReference type="InterPro" id="IPR049590">
    <property type="entry name" value="PSMD4_RAZUL-like"/>
</dbReference>
<evidence type="ECO:0000313" key="17">
    <source>
        <dbReference type="EMBL" id="KAF9684479.1"/>
    </source>
</evidence>
<keyword evidence="5 14" id="KW-0812">Transmembrane</keyword>
<feature type="transmembrane region" description="Helical" evidence="14">
    <location>
        <begin position="479"/>
        <end position="499"/>
    </location>
</feature>
<gene>
    <name evidence="17" type="ORF">SADUNF_Sadunf04G0122400</name>
</gene>
<dbReference type="SMART" id="SM00726">
    <property type="entry name" value="UIM"/>
    <property type="match status" value="3"/>
</dbReference>
<keyword evidence="18" id="KW-1185">Reference proteome</keyword>
<reference evidence="17 18" key="1">
    <citation type="submission" date="2020-10" db="EMBL/GenBank/DDBJ databases">
        <title>Plant Genome Project.</title>
        <authorList>
            <person name="Zhang R.-G."/>
        </authorList>
    </citation>
    <scope>NUCLEOTIDE SEQUENCE [LARGE SCALE GENOMIC DNA]</scope>
    <source>
        <strain evidence="17">FAFU-HL-1</strain>
        <tissue evidence="17">Leaf</tissue>
    </source>
</reference>
<keyword evidence="9 14" id="KW-0472">Membrane</keyword>
<dbReference type="GO" id="GO:0016020">
    <property type="term" value="C:membrane"/>
    <property type="evidence" value="ECO:0007669"/>
    <property type="project" value="UniProtKB-SubCell"/>
</dbReference>
<dbReference type="PANTHER" id="PTHR10223">
    <property type="entry name" value="26S PROTEASOME NON-ATPASE REGULATORY SUBUNIT 4"/>
    <property type="match status" value="1"/>
</dbReference>
<feature type="transmembrane region" description="Helical" evidence="14">
    <location>
        <begin position="202"/>
        <end position="223"/>
    </location>
</feature>
<dbReference type="Proteomes" id="UP000657918">
    <property type="component" value="Chromosome 4"/>
</dbReference>
<dbReference type="GO" id="GO:0030042">
    <property type="term" value="P:actin filament depolymerization"/>
    <property type="evidence" value="ECO:0007669"/>
    <property type="project" value="InterPro"/>
</dbReference>
<dbReference type="CDD" id="cd11286">
    <property type="entry name" value="ADF_cofilin_like"/>
    <property type="match status" value="1"/>
</dbReference>
<dbReference type="InterPro" id="IPR002035">
    <property type="entry name" value="VWF_A"/>
</dbReference>
<evidence type="ECO:0000256" key="9">
    <source>
        <dbReference type="ARBA" id="ARBA00023136"/>
    </source>
</evidence>
<evidence type="ECO:0000256" key="7">
    <source>
        <dbReference type="ARBA" id="ARBA00022942"/>
    </source>
</evidence>
<feature type="transmembrane region" description="Helical" evidence="14">
    <location>
        <begin position="244"/>
        <end position="270"/>
    </location>
</feature>
<evidence type="ECO:0000256" key="3">
    <source>
        <dbReference type="ARBA" id="ARBA00006844"/>
    </source>
</evidence>
<dbReference type="CDD" id="cd22297">
    <property type="entry name" value="PSMD4_RAZUL"/>
    <property type="match status" value="1"/>
</dbReference>
<comment type="similarity">
    <text evidence="4">Belongs to the CTL (choline transporter-like) family.</text>
</comment>
<name>A0A835KFV1_9ROSI</name>
<feature type="transmembrane region" description="Helical" evidence="14">
    <location>
        <begin position="348"/>
        <end position="370"/>
    </location>
</feature>
<evidence type="ECO:0000313" key="18">
    <source>
        <dbReference type="Proteomes" id="UP000657918"/>
    </source>
</evidence>
<dbReference type="InterPro" id="IPR017904">
    <property type="entry name" value="ADF/Cofilin"/>
</dbReference>
<feature type="region of interest" description="Disordered" evidence="13">
    <location>
        <begin position="807"/>
        <end position="836"/>
    </location>
</feature>
<dbReference type="CDD" id="cd01452">
    <property type="entry name" value="VWA_26S_proteasome_subunit"/>
    <property type="match status" value="1"/>
</dbReference>
<feature type="transmembrane region" description="Helical" evidence="14">
    <location>
        <begin position="299"/>
        <end position="327"/>
    </location>
</feature>
<dbReference type="GO" id="GO:0005829">
    <property type="term" value="C:cytosol"/>
    <property type="evidence" value="ECO:0007669"/>
    <property type="project" value="TreeGrafter"/>
</dbReference>
<keyword evidence="6" id="KW-0677">Repeat</keyword>
<dbReference type="PANTHER" id="PTHR10223:SF14">
    <property type="entry name" value="PROTEASOME NON-ATPASE REGULATORY SUBUNIT, PUTATIVE-RELATED"/>
    <property type="match status" value="1"/>
</dbReference>
<dbReference type="SMART" id="SM00102">
    <property type="entry name" value="ADF"/>
    <property type="match status" value="1"/>
</dbReference>
<evidence type="ECO:0000256" key="12">
    <source>
        <dbReference type="ARBA" id="ARBA00071116"/>
    </source>
</evidence>
<dbReference type="InterPro" id="IPR029006">
    <property type="entry name" value="ADF-H/Gelsolin-like_dom_sf"/>
</dbReference>
<keyword evidence="7" id="KW-0647">Proteasome</keyword>
<dbReference type="GO" id="GO:0043161">
    <property type="term" value="P:proteasome-mediated ubiquitin-dependent protein catabolic process"/>
    <property type="evidence" value="ECO:0007669"/>
    <property type="project" value="TreeGrafter"/>
</dbReference>
<evidence type="ECO:0000256" key="14">
    <source>
        <dbReference type="SAM" id="Phobius"/>
    </source>
</evidence>
<dbReference type="Gene3D" id="1.10.287.3990">
    <property type="match status" value="1"/>
</dbReference>
<dbReference type="Gene3D" id="3.40.20.10">
    <property type="entry name" value="Severin"/>
    <property type="match status" value="1"/>
</dbReference>
<feature type="transmembrane region" description="Helical" evidence="14">
    <location>
        <begin position="63"/>
        <end position="85"/>
    </location>
</feature>
<evidence type="ECO:0000256" key="1">
    <source>
        <dbReference type="ARBA" id="ARBA00004141"/>
    </source>
</evidence>
<dbReference type="FunFam" id="1.10.287.3990:FF:000004">
    <property type="entry name" value="26S proteasome regulatory subunit N10"/>
    <property type="match status" value="1"/>
</dbReference>
<dbReference type="PROSITE" id="PS51263">
    <property type="entry name" value="ADF_H"/>
    <property type="match status" value="1"/>
</dbReference>
<dbReference type="GO" id="GO:0022857">
    <property type="term" value="F:transmembrane transporter activity"/>
    <property type="evidence" value="ECO:0007669"/>
    <property type="project" value="InterPro"/>
</dbReference>
<dbReference type="InterPro" id="IPR036465">
    <property type="entry name" value="vWFA_dom_sf"/>
</dbReference>
<dbReference type="SUPFAM" id="SSF53300">
    <property type="entry name" value="vWA-like"/>
    <property type="match status" value="1"/>
</dbReference>
<dbReference type="AlphaFoldDB" id="A0A835KFV1"/>
<dbReference type="Gene3D" id="3.40.50.410">
    <property type="entry name" value="von Willebrand factor, type A domain"/>
    <property type="match status" value="1"/>
</dbReference>
<dbReference type="InterPro" id="IPR002108">
    <property type="entry name" value="ADF-H"/>
</dbReference>
<dbReference type="PROSITE" id="PS50330">
    <property type="entry name" value="UIM"/>
    <property type="match status" value="3"/>
</dbReference>
<dbReference type="InterPro" id="IPR003903">
    <property type="entry name" value="UIM_dom"/>
</dbReference>
<dbReference type="EMBL" id="JADGMS010000004">
    <property type="protein sequence ID" value="KAF9684479.1"/>
    <property type="molecule type" value="Genomic_DNA"/>
</dbReference>
<organism evidence="17 18">
    <name type="scientific">Salix dunnii</name>
    <dbReference type="NCBI Taxonomy" id="1413687"/>
    <lineage>
        <taxon>Eukaryota</taxon>
        <taxon>Viridiplantae</taxon>
        <taxon>Streptophyta</taxon>
        <taxon>Embryophyta</taxon>
        <taxon>Tracheophyta</taxon>
        <taxon>Spermatophyta</taxon>
        <taxon>Magnoliopsida</taxon>
        <taxon>eudicotyledons</taxon>
        <taxon>Gunneridae</taxon>
        <taxon>Pentapetalae</taxon>
        <taxon>rosids</taxon>
        <taxon>fabids</taxon>
        <taxon>Malpighiales</taxon>
        <taxon>Salicaceae</taxon>
        <taxon>Saliceae</taxon>
        <taxon>Salix</taxon>
    </lineage>
</organism>
<proteinExistence type="inferred from homology"/>